<name>A0A2H0V8Q1_9BACT</name>
<evidence type="ECO:0000313" key="3">
    <source>
        <dbReference type="Proteomes" id="UP000229972"/>
    </source>
</evidence>
<dbReference type="InterPro" id="IPR019606">
    <property type="entry name" value="GerMN"/>
</dbReference>
<dbReference type="SMART" id="SM00909">
    <property type="entry name" value="Germane"/>
    <property type="match status" value="1"/>
</dbReference>
<evidence type="ECO:0000313" key="2">
    <source>
        <dbReference type="EMBL" id="PIR95441.1"/>
    </source>
</evidence>
<dbReference type="Proteomes" id="UP000229972">
    <property type="component" value="Unassembled WGS sequence"/>
</dbReference>
<dbReference type="Pfam" id="PF10646">
    <property type="entry name" value="Germane"/>
    <property type="match status" value="1"/>
</dbReference>
<gene>
    <name evidence="2" type="ORF">COT93_02355</name>
</gene>
<organism evidence="2 3">
    <name type="scientific">Candidatus Falkowbacteria bacterium CG10_big_fil_rev_8_21_14_0_10_37_18</name>
    <dbReference type="NCBI Taxonomy" id="1974562"/>
    <lineage>
        <taxon>Bacteria</taxon>
        <taxon>Candidatus Falkowiibacteriota</taxon>
    </lineage>
</organism>
<protein>
    <recommendedName>
        <fullName evidence="1">GerMN domain-containing protein</fullName>
    </recommendedName>
</protein>
<comment type="caution">
    <text evidence="2">The sequence shown here is derived from an EMBL/GenBank/DDBJ whole genome shotgun (WGS) entry which is preliminary data.</text>
</comment>
<dbReference type="InterPro" id="IPR018911">
    <property type="entry name" value="Gmad2_Ig-like_dom"/>
</dbReference>
<reference evidence="3" key="1">
    <citation type="submission" date="2017-09" db="EMBL/GenBank/DDBJ databases">
        <title>Depth-based differentiation of microbial function through sediment-hosted aquifers and enrichment of novel symbionts in the deep terrestrial subsurface.</title>
        <authorList>
            <person name="Probst A.J."/>
            <person name="Ladd B."/>
            <person name="Jarett J.K."/>
            <person name="Geller-Mcgrath D.E."/>
            <person name="Sieber C.M.K."/>
            <person name="Emerson J.B."/>
            <person name="Anantharaman K."/>
            <person name="Thomas B.C."/>
            <person name="Malmstrom R."/>
            <person name="Stieglmeier M."/>
            <person name="Klingl A."/>
            <person name="Woyke T."/>
            <person name="Ryan C.M."/>
            <person name="Banfield J.F."/>
        </authorList>
    </citation>
    <scope>NUCLEOTIDE SEQUENCE [LARGE SCALE GENOMIC DNA]</scope>
</reference>
<feature type="domain" description="GerMN" evidence="1">
    <location>
        <begin position="191"/>
        <end position="282"/>
    </location>
</feature>
<proteinExistence type="predicted"/>
<evidence type="ECO:0000259" key="1">
    <source>
        <dbReference type="SMART" id="SM00909"/>
    </source>
</evidence>
<accession>A0A2H0V8Q1</accession>
<sequence length="283" mass="30951">MNKTIKIAVLLVILFVLGIGSYLAFSYLNKTPVADPEMSVEPEKKFDLIYLETPLPNETISSPLTISGQARGTWFFEADFPIKIYDDNGQLLGTAVAQADGDWMTEEFVPFQAELDFNYSMSTSGVLVLEKDNPSGLPEYDDELRVPVKFSASPETMKIKVFFNNNKLDPDFSCNKVFPVEREITKTVAVARAALNELLAGTTPEEEADGFAKILGSDIKIQSLMIEDGVAKVDFNEALEAGSGGSCRSAAIIAQINATLKQFSTVTDVIISVNGRTEDILQP</sequence>
<dbReference type="AlphaFoldDB" id="A0A2H0V8Q1"/>
<dbReference type="Pfam" id="PF10648">
    <property type="entry name" value="Gmad2"/>
    <property type="match status" value="1"/>
</dbReference>
<dbReference type="EMBL" id="PFAL01000021">
    <property type="protein sequence ID" value="PIR95441.1"/>
    <property type="molecule type" value="Genomic_DNA"/>
</dbReference>